<dbReference type="Pfam" id="PF06271">
    <property type="entry name" value="RDD"/>
    <property type="match status" value="1"/>
</dbReference>
<sequence length="167" mass="18466">MLLDHFIMTFSIVFPTLIIGGIGFIINRNASESNLSSEFGIFMGIVMLIMFSVYLNKDAIKGKSPGKRILGFVIVDNKTGKIATPVKALIRNITLVIWPIEVLVSIFSTQRRIGDYIAGTKVVSGNIEQEVKINKPQILLSLLLGTLILAGIFILQFLIIGVNFLNW</sequence>
<keyword evidence="3 5" id="KW-1133">Transmembrane helix</keyword>
<evidence type="ECO:0000256" key="2">
    <source>
        <dbReference type="ARBA" id="ARBA00022692"/>
    </source>
</evidence>
<evidence type="ECO:0000256" key="3">
    <source>
        <dbReference type="ARBA" id="ARBA00022989"/>
    </source>
</evidence>
<keyword evidence="4 5" id="KW-0472">Membrane</keyword>
<feature type="transmembrane region" description="Helical" evidence="5">
    <location>
        <begin position="88"/>
        <end position="107"/>
    </location>
</feature>
<reference evidence="8" key="1">
    <citation type="journal article" date="2019" name="Int. J. Syst. Evol. Microbiol.">
        <title>The Global Catalogue of Microorganisms (GCM) 10K type strain sequencing project: providing services to taxonomists for standard genome sequencing and annotation.</title>
        <authorList>
            <consortium name="The Broad Institute Genomics Platform"/>
            <consortium name="The Broad Institute Genome Sequencing Center for Infectious Disease"/>
            <person name="Wu L."/>
            <person name="Ma J."/>
        </authorList>
    </citation>
    <scope>NUCLEOTIDE SEQUENCE [LARGE SCALE GENOMIC DNA]</scope>
    <source>
        <strain evidence="8">CCUG 64793</strain>
    </source>
</reference>
<proteinExistence type="predicted"/>
<protein>
    <submittedName>
        <fullName evidence="7">RDD family protein</fullName>
    </submittedName>
</protein>
<keyword evidence="8" id="KW-1185">Reference proteome</keyword>
<evidence type="ECO:0000256" key="5">
    <source>
        <dbReference type="SAM" id="Phobius"/>
    </source>
</evidence>
<feature type="domain" description="RDD" evidence="6">
    <location>
        <begin position="2"/>
        <end position="150"/>
    </location>
</feature>
<evidence type="ECO:0000256" key="4">
    <source>
        <dbReference type="ARBA" id="ARBA00023136"/>
    </source>
</evidence>
<evidence type="ECO:0000313" key="8">
    <source>
        <dbReference type="Proteomes" id="UP001597131"/>
    </source>
</evidence>
<organism evidence="7 8">
    <name type="scientific">Salegentibacter chungangensis</name>
    <dbReference type="NCBI Taxonomy" id="1335724"/>
    <lineage>
        <taxon>Bacteria</taxon>
        <taxon>Pseudomonadati</taxon>
        <taxon>Bacteroidota</taxon>
        <taxon>Flavobacteriia</taxon>
        <taxon>Flavobacteriales</taxon>
        <taxon>Flavobacteriaceae</taxon>
        <taxon>Salegentibacter</taxon>
    </lineage>
</organism>
<comment type="caution">
    <text evidence="7">The sequence shown here is derived from an EMBL/GenBank/DDBJ whole genome shotgun (WGS) entry which is preliminary data.</text>
</comment>
<evidence type="ECO:0000313" key="7">
    <source>
        <dbReference type="EMBL" id="MFD1096126.1"/>
    </source>
</evidence>
<evidence type="ECO:0000256" key="1">
    <source>
        <dbReference type="ARBA" id="ARBA00004141"/>
    </source>
</evidence>
<evidence type="ECO:0000259" key="6">
    <source>
        <dbReference type="Pfam" id="PF06271"/>
    </source>
</evidence>
<comment type="subcellular location">
    <subcellularLocation>
        <location evidence="1">Membrane</location>
        <topology evidence="1">Multi-pass membrane protein</topology>
    </subcellularLocation>
</comment>
<gene>
    <name evidence="7" type="ORF">ACFQ3Q_10235</name>
</gene>
<feature type="transmembrane region" description="Helical" evidence="5">
    <location>
        <begin position="39"/>
        <end position="55"/>
    </location>
</feature>
<name>A0ABW3NUU7_9FLAO</name>
<accession>A0ABW3NUU7</accession>
<feature type="transmembrane region" description="Helical" evidence="5">
    <location>
        <begin position="6"/>
        <end position="27"/>
    </location>
</feature>
<dbReference type="EMBL" id="JBHTLI010000001">
    <property type="protein sequence ID" value="MFD1096126.1"/>
    <property type="molecule type" value="Genomic_DNA"/>
</dbReference>
<dbReference type="InterPro" id="IPR010432">
    <property type="entry name" value="RDD"/>
</dbReference>
<keyword evidence="2 5" id="KW-0812">Transmembrane</keyword>
<dbReference type="Proteomes" id="UP001597131">
    <property type="component" value="Unassembled WGS sequence"/>
</dbReference>
<feature type="transmembrane region" description="Helical" evidence="5">
    <location>
        <begin position="138"/>
        <end position="165"/>
    </location>
</feature>